<evidence type="ECO:0000313" key="1">
    <source>
        <dbReference type="Proteomes" id="UP000887565"/>
    </source>
</evidence>
<proteinExistence type="predicted"/>
<dbReference type="AlphaFoldDB" id="A0A915HPZ3"/>
<dbReference type="Proteomes" id="UP000887565">
    <property type="component" value="Unplaced"/>
</dbReference>
<protein>
    <submittedName>
        <fullName evidence="2">Uncharacterized protein</fullName>
    </submittedName>
</protein>
<sequence>MLSTYAANGNEFLSLLANVENNNLVIKVILITPKDSDGQVSKRLIGNIVLSDMAINNQYPTVRILSKSDFILEKVEYYGRNFKVVPLAKSLRGSSPLHQIDRFMGHRNQTIILPDHALINFDYVIADDFAIYITNAVSDIMKSFMLANEAAPLITVIIHDQNLLKMRTLKIEFKDGVGFDLQKLDRKDKSVMVDQLKEKLSARKRYIEGKAFLLRHDSRFDVRKELIDI</sequence>
<reference evidence="2" key="1">
    <citation type="submission" date="2022-11" db="UniProtKB">
        <authorList>
            <consortium name="WormBaseParasite"/>
        </authorList>
    </citation>
    <scope>IDENTIFICATION</scope>
</reference>
<keyword evidence="1" id="KW-1185">Reference proteome</keyword>
<dbReference type="WBParaSite" id="nRc.2.0.1.t03540-RA">
    <property type="protein sequence ID" value="nRc.2.0.1.t03540-RA"/>
    <property type="gene ID" value="nRc.2.0.1.g03540"/>
</dbReference>
<name>A0A915HPZ3_ROMCU</name>
<organism evidence="1 2">
    <name type="scientific">Romanomermis culicivorax</name>
    <name type="common">Nematode worm</name>
    <dbReference type="NCBI Taxonomy" id="13658"/>
    <lineage>
        <taxon>Eukaryota</taxon>
        <taxon>Metazoa</taxon>
        <taxon>Ecdysozoa</taxon>
        <taxon>Nematoda</taxon>
        <taxon>Enoplea</taxon>
        <taxon>Dorylaimia</taxon>
        <taxon>Mermithida</taxon>
        <taxon>Mermithoidea</taxon>
        <taxon>Mermithidae</taxon>
        <taxon>Romanomermis</taxon>
    </lineage>
</organism>
<evidence type="ECO:0000313" key="2">
    <source>
        <dbReference type="WBParaSite" id="nRc.2.0.1.t03540-RA"/>
    </source>
</evidence>
<accession>A0A915HPZ3</accession>